<dbReference type="Pfam" id="PF08281">
    <property type="entry name" value="Sigma70_r4_2"/>
    <property type="match status" value="1"/>
</dbReference>
<dbReference type="NCBIfam" id="TIGR02937">
    <property type="entry name" value="sigma70-ECF"/>
    <property type="match status" value="1"/>
</dbReference>
<evidence type="ECO:0000256" key="2">
    <source>
        <dbReference type="ARBA" id="ARBA00023015"/>
    </source>
</evidence>
<accession>A0A0R3LQY3</accession>
<dbReference type="GO" id="GO:0006352">
    <property type="term" value="P:DNA-templated transcription initiation"/>
    <property type="evidence" value="ECO:0007669"/>
    <property type="project" value="InterPro"/>
</dbReference>
<dbReference type="SUPFAM" id="SSF88659">
    <property type="entry name" value="Sigma3 and sigma4 domains of RNA polymerase sigma factors"/>
    <property type="match status" value="1"/>
</dbReference>
<evidence type="ECO:0000256" key="1">
    <source>
        <dbReference type="ARBA" id="ARBA00010641"/>
    </source>
</evidence>
<dbReference type="Pfam" id="PF04542">
    <property type="entry name" value="Sigma70_r2"/>
    <property type="match status" value="1"/>
</dbReference>
<protein>
    <recommendedName>
        <fullName evidence="9">RNA polymerase subunit sigma-24</fullName>
    </recommendedName>
</protein>
<evidence type="ECO:0000259" key="5">
    <source>
        <dbReference type="Pfam" id="PF04542"/>
    </source>
</evidence>
<dbReference type="EMBL" id="LLXX01000052">
    <property type="protein sequence ID" value="KRR10375.1"/>
    <property type="molecule type" value="Genomic_DNA"/>
</dbReference>
<feature type="domain" description="RNA polymerase sigma factor 70 region 4 type 2" evidence="6">
    <location>
        <begin position="119"/>
        <end position="167"/>
    </location>
</feature>
<keyword evidence="2" id="KW-0805">Transcription regulation</keyword>
<gene>
    <name evidence="7" type="ORF">CP49_26485</name>
</gene>
<organism evidence="7 8">
    <name type="scientific">Bradyrhizobium valentinum</name>
    <dbReference type="NCBI Taxonomy" id="1518501"/>
    <lineage>
        <taxon>Bacteria</taxon>
        <taxon>Pseudomonadati</taxon>
        <taxon>Pseudomonadota</taxon>
        <taxon>Alphaproteobacteria</taxon>
        <taxon>Hyphomicrobiales</taxon>
        <taxon>Nitrobacteraceae</taxon>
        <taxon>Bradyrhizobium</taxon>
    </lineage>
</organism>
<evidence type="ECO:0008006" key="9">
    <source>
        <dbReference type="Google" id="ProtNLM"/>
    </source>
</evidence>
<evidence type="ECO:0000313" key="8">
    <source>
        <dbReference type="Proteomes" id="UP000051913"/>
    </source>
</evidence>
<dbReference type="STRING" id="1518501.CQ10_38955"/>
<dbReference type="InterPro" id="IPR013324">
    <property type="entry name" value="RNA_pol_sigma_r3/r4-like"/>
</dbReference>
<evidence type="ECO:0000259" key="6">
    <source>
        <dbReference type="Pfam" id="PF08281"/>
    </source>
</evidence>
<dbReference type="SUPFAM" id="SSF88946">
    <property type="entry name" value="Sigma2 domain of RNA polymerase sigma factors"/>
    <property type="match status" value="1"/>
</dbReference>
<evidence type="ECO:0000256" key="4">
    <source>
        <dbReference type="ARBA" id="ARBA00023163"/>
    </source>
</evidence>
<dbReference type="AlphaFoldDB" id="A0A0R3LQY3"/>
<name>A0A0R3LQY3_9BRAD</name>
<dbReference type="Gene3D" id="1.10.1740.10">
    <property type="match status" value="1"/>
</dbReference>
<proteinExistence type="inferred from homology"/>
<dbReference type="RefSeq" id="WP_057849987.1">
    <property type="nucleotide sequence ID" value="NZ_LLXX01000052.1"/>
</dbReference>
<dbReference type="InterPro" id="IPR014284">
    <property type="entry name" value="RNA_pol_sigma-70_dom"/>
</dbReference>
<keyword evidence="8" id="KW-1185">Reference proteome</keyword>
<dbReference type="GO" id="GO:0016987">
    <property type="term" value="F:sigma factor activity"/>
    <property type="evidence" value="ECO:0007669"/>
    <property type="project" value="UniProtKB-KW"/>
</dbReference>
<evidence type="ECO:0000313" key="7">
    <source>
        <dbReference type="EMBL" id="KRR10375.1"/>
    </source>
</evidence>
<dbReference type="InterPro" id="IPR039425">
    <property type="entry name" value="RNA_pol_sigma-70-like"/>
</dbReference>
<sequence>MTALAGTSRCDPSLVEAARGGDTAALVALIAAAQPDIRRYAARTCRAADIDDAVQETLLLLYRRVGTLRAVTSFSAWLFAVARRACLRLLRRATGPSEAPADDVEARLVHLAPEDIRIDLSRAIQSLPDHYREVILLRDIEELSIDEIADVLALTRESVKARIHRARIMIREYLIRD</sequence>
<evidence type="ECO:0000256" key="3">
    <source>
        <dbReference type="ARBA" id="ARBA00023082"/>
    </source>
</evidence>
<feature type="domain" description="RNA polymerase sigma-70 region 2" evidence="5">
    <location>
        <begin position="29"/>
        <end position="93"/>
    </location>
</feature>
<dbReference type="CDD" id="cd06171">
    <property type="entry name" value="Sigma70_r4"/>
    <property type="match status" value="1"/>
</dbReference>
<comment type="caution">
    <text evidence="7">The sequence shown here is derived from an EMBL/GenBank/DDBJ whole genome shotgun (WGS) entry which is preliminary data.</text>
</comment>
<keyword evidence="4" id="KW-0804">Transcription</keyword>
<dbReference type="InterPro" id="IPR007627">
    <property type="entry name" value="RNA_pol_sigma70_r2"/>
</dbReference>
<dbReference type="GO" id="GO:0003677">
    <property type="term" value="F:DNA binding"/>
    <property type="evidence" value="ECO:0007669"/>
    <property type="project" value="InterPro"/>
</dbReference>
<dbReference type="PANTHER" id="PTHR43133:SF51">
    <property type="entry name" value="RNA POLYMERASE SIGMA FACTOR"/>
    <property type="match status" value="1"/>
</dbReference>
<dbReference type="PANTHER" id="PTHR43133">
    <property type="entry name" value="RNA POLYMERASE ECF-TYPE SIGMA FACTO"/>
    <property type="match status" value="1"/>
</dbReference>
<dbReference type="InterPro" id="IPR013325">
    <property type="entry name" value="RNA_pol_sigma_r2"/>
</dbReference>
<keyword evidence="3" id="KW-0731">Sigma factor</keyword>
<comment type="similarity">
    <text evidence="1">Belongs to the sigma-70 factor family. ECF subfamily.</text>
</comment>
<dbReference type="InterPro" id="IPR036388">
    <property type="entry name" value="WH-like_DNA-bd_sf"/>
</dbReference>
<dbReference type="InterPro" id="IPR013249">
    <property type="entry name" value="RNA_pol_sigma70_r4_t2"/>
</dbReference>
<dbReference type="OrthoDB" id="9803470at2"/>
<dbReference type="Proteomes" id="UP000051913">
    <property type="component" value="Unassembled WGS sequence"/>
</dbReference>
<reference evidence="7 8" key="1">
    <citation type="submission" date="2014-03" db="EMBL/GenBank/DDBJ databases">
        <title>Bradyrhizobium valentinum sp. nov., isolated from effective nodules of Lupinus mariae-josephae, a lupine endemic of basic-lime soils in Eastern Spain.</title>
        <authorList>
            <person name="Duran D."/>
            <person name="Rey L."/>
            <person name="Navarro A."/>
            <person name="Busquets A."/>
            <person name="Imperial J."/>
            <person name="Ruiz-Argueso T."/>
        </authorList>
    </citation>
    <scope>NUCLEOTIDE SEQUENCE [LARGE SCALE GENOMIC DNA]</scope>
    <source>
        <strain evidence="7 8">LmjM3</strain>
    </source>
</reference>
<dbReference type="Gene3D" id="1.10.10.10">
    <property type="entry name" value="Winged helix-like DNA-binding domain superfamily/Winged helix DNA-binding domain"/>
    <property type="match status" value="1"/>
</dbReference>